<protein>
    <submittedName>
        <fullName evidence="3">Extensin-like</fullName>
    </submittedName>
</protein>
<dbReference type="AlphaFoldDB" id="A0A0M3HWA0"/>
<dbReference type="Proteomes" id="UP000036681">
    <property type="component" value="Unplaced"/>
</dbReference>
<feature type="signal peptide" evidence="1">
    <location>
        <begin position="1"/>
        <end position="19"/>
    </location>
</feature>
<name>A0A0M3HWA0_ASCLU</name>
<accession>A0A0M3HWA0</accession>
<feature type="chain" id="PRO_5005656772" evidence="1">
    <location>
        <begin position="20"/>
        <end position="173"/>
    </location>
</feature>
<evidence type="ECO:0000313" key="2">
    <source>
        <dbReference type="Proteomes" id="UP000036681"/>
    </source>
</evidence>
<organism evidence="2 3">
    <name type="scientific">Ascaris lumbricoides</name>
    <name type="common">Giant roundworm</name>
    <dbReference type="NCBI Taxonomy" id="6252"/>
    <lineage>
        <taxon>Eukaryota</taxon>
        <taxon>Metazoa</taxon>
        <taxon>Ecdysozoa</taxon>
        <taxon>Nematoda</taxon>
        <taxon>Chromadorea</taxon>
        <taxon>Rhabditida</taxon>
        <taxon>Spirurina</taxon>
        <taxon>Ascaridomorpha</taxon>
        <taxon>Ascaridoidea</taxon>
        <taxon>Ascarididae</taxon>
        <taxon>Ascaris</taxon>
    </lineage>
</organism>
<keyword evidence="1" id="KW-0732">Signal</keyword>
<evidence type="ECO:0000256" key="1">
    <source>
        <dbReference type="SAM" id="SignalP"/>
    </source>
</evidence>
<proteinExistence type="predicted"/>
<keyword evidence="2" id="KW-1185">Reference proteome</keyword>
<sequence length="173" mass="18306">MMLLKCAFLALCLTEVVTAKPVQEVDAEATDGQRQKRLICATCVNSCTGPSCGGGPIVVDRPVPVPKPVPVPIPVPRPQPKPFPVPVPVPVPPPPPKVVPVRVPVPVQSGCTTGEAAIPQRECNVRFSTSITSPTLRDRADVTTMPFCCTLRQSATLTSALHLDENSATATLR</sequence>
<reference evidence="3" key="1">
    <citation type="submission" date="2017-02" db="UniProtKB">
        <authorList>
            <consortium name="WormBaseParasite"/>
        </authorList>
    </citation>
    <scope>IDENTIFICATION</scope>
</reference>
<evidence type="ECO:0000313" key="3">
    <source>
        <dbReference type="WBParaSite" id="ALUE_0000738201-mRNA-1"/>
    </source>
</evidence>
<dbReference type="WBParaSite" id="ALUE_0000738201-mRNA-1">
    <property type="protein sequence ID" value="ALUE_0000738201-mRNA-1"/>
    <property type="gene ID" value="ALUE_0000738201"/>
</dbReference>